<accession>C0HFB3</accession>
<dbReference type="AlphaFoldDB" id="C0HFB3"/>
<name>C0HFB3_MAIZE</name>
<protein>
    <submittedName>
        <fullName evidence="1">Uncharacterized protein</fullName>
    </submittedName>
</protein>
<evidence type="ECO:0000313" key="1">
    <source>
        <dbReference type="EMBL" id="ACN25716.1"/>
    </source>
</evidence>
<sequence length="217" mass="23025">MSPPTPPQRTCGDSHLARMYSGFRHGGKWSPFFLRLCRAASATTATICPSRSGVPTNSGGSAWSAARYALVDRASSNCDRKSTSTISLTSSSSCSFPFPTTASMYSCSPAHTDSAVSTGHRPGHAVDRTTAPPRTCWVGGGLLPPRRAHGGVVAQRPEAVGHRAPALRLALAALAALVGEPRRVRQEIPLRDARALHQALSTHHSYHFDPCGFGVRV</sequence>
<dbReference type="EMBL" id="BT061019">
    <property type="protein sequence ID" value="ACN25716.1"/>
    <property type="molecule type" value="mRNA"/>
</dbReference>
<organism evidence="1">
    <name type="scientific">Zea mays</name>
    <name type="common">Maize</name>
    <dbReference type="NCBI Taxonomy" id="4577"/>
    <lineage>
        <taxon>Eukaryota</taxon>
        <taxon>Viridiplantae</taxon>
        <taxon>Streptophyta</taxon>
        <taxon>Embryophyta</taxon>
        <taxon>Tracheophyta</taxon>
        <taxon>Spermatophyta</taxon>
        <taxon>Magnoliopsida</taxon>
        <taxon>Liliopsida</taxon>
        <taxon>Poales</taxon>
        <taxon>Poaceae</taxon>
        <taxon>PACMAD clade</taxon>
        <taxon>Panicoideae</taxon>
        <taxon>Andropogonodae</taxon>
        <taxon>Andropogoneae</taxon>
        <taxon>Tripsacinae</taxon>
        <taxon>Zea</taxon>
    </lineage>
</organism>
<reference evidence="1" key="2">
    <citation type="submission" date="2012-06" db="EMBL/GenBank/DDBJ databases">
        <authorList>
            <person name="Yu Y."/>
            <person name="Currie J."/>
            <person name="Lomeli R."/>
            <person name="Angelova A."/>
            <person name="Collura K."/>
            <person name="Wissotski M."/>
            <person name="Campos D."/>
            <person name="Kudrna D."/>
            <person name="Golser W."/>
            <person name="Ashely E."/>
            <person name="Descour A."/>
            <person name="Fernandes J."/>
            <person name="Soderlund C."/>
            <person name="Walbot V."/>
        </authorList>
    </citation>
    <scope>NUCLEOTIDE SEQUENCE</scope>
    <source>
        <strain evidence="1">B73</strain>
    </source>
</reference>
<proteinExistence type="evidence at transcript level"/>
<reference evidence="1" key="1">
    <citation type="journal article" date="2009" name="PLoS Genet.">
        <title>Sequencing, mapping, and analysis of 27,455 maize full-length cDNAs.</title>
        <authorList>
            <person name="Soderlund C."/>
            <person name="Descour A."/>
            <person name="Kudrna D."/>
            <person name="Bomhoff M."/>
            <person name="Boyd L."/>
            <person name="Currie J."/>
            <person name="Angelova A."/>
            <person name="Collura K."/>
            <person name="Wissotski M."/>
            <person name="Ashley E."/>
            <person name="Morrow D."/>
            <person name="Fernandes J."/>
            <person name="Walbot V."/>
            <person name="Yu Y."/>
        </authorList>
    </citation>
    <scope>NUCLEOTIDE SEQUENCE</scope>
    <source>
        <strain evidence="1">B73</strain>
    </source>
</reference>